<feature type="domain" description="Response regulatory" evidence="7">
    <location>
        <begin position="6"/>
        <end position="123"/>
    </location>
</feature>
<dbReference type="PROSITE" id="PS00622">
    <property type="entry name" value="HTH_LUXR_1"/>
    <property type="match status" value="1"/>
</dbReference>
<accession>A0ABY2BR34</accession>
<dbReference type="PROSITE" id="PS50043">
    <property type="entry name" value="HTH_LUXR_2"/>
    <property type="match status" value="1"/>
</dbReference>
<dbReference type="Proteomes" id="UP000295818">
    <property type="component" value="Unassembled WGS sequence"/>
</dbReference>
<dbReference type="EMBL" id="SLWM01000002">
    <property type="protein sequence ID" value="TCO29353.1"/>
    <property type="molecule type" value="Genomic_DNA"/>
</dbReference>
<dbReference type="InterPro" id="IPR011006">
    <property type="entry name" value="CheY-like_superfamily"/>
</dbReference>
<dbReference type="PRINTS" id="PR00038">
    <property type="entry name" value="HTHLUXR"/>
</dbReference>
<keyword evidence="2" id="KW-0805">Transcription regulation</keyword>
<comment type="caution">
    <text evidence="8">The sequence shown here is derived from an EMBL/GenBank/DDBJ whole genome shotgun (WGS) entry which is preliminary data.</text>
</comment>
<feature type="domain" description="HTH luxR-type" evidence="6">
    <location>
        <begin position="149"/>
        <end position="214"/>
    </location>
</feature>
<evidence type="ECO:0000256" key="3">
    <source>
        <dbReference type="ARBA" id="ARBA00023125"/>
    </source>
</evidence>
<evidence type="ECO:0000256" key="4">
    <source>
        <dbReference type="ARBA" id="ARBA00023163"/>
    </source>
</evidence>
<evidence type="ECO:0000259" key="6">
    <source>
        <dbReference type="PROSITE" id="PS50043"/>
    </source>
</evidence>
<proteinExistence type="predicted"/>
<gene>
    <name evidence="8" type="ORF">EV644_10270</name>
</gene>
<dbReference type="Pfam" id="PF00196">
    <property type="entry name" value="GerE"/>
    <property type="match status" value="1"/>
</dbReference>
<evidence type="ECO:0000256" key="1">
    <source>
        <dbReference type="ARBA" id="ARBA00022553"/>
    </source>
</evidence>
<dbReference type="SMART" id="SM00448">
    <property type="entry name" value="REC"/>
    <property type="match status" value="1"/>
</dbReference>
<dbReference type="CDD" id="cd06170">
    <property type="entry name" value="LuxR_C_like"/>
    <property type="match status" value="1"/>
</dbReference>
<keyword evidence="9" id="KW-1185">Reference proteome</keyword>
<dbReference type="InterPro" id="IPR058245">
    <property type="entry name" value="NreC/VraR/RcsB-like_REC"/>
</dbReference>
<keyword evidence="1 5" id="KW-0597">Phosphoprotein</keyword>
<name>A0ABY2BR34_9ACTN</name>
<dbReference type="SMART" id="SM00421">
    <property type="entry name" value="HTH_LUXR"/>
    <property type="match status" value="1"/>
</dbReference>
<dbReference type="Pfam" id="PF00072">
    <property type="entry name" value="Response_reg"/>
    <property type="match status" value="1"/>
</dbReference>
<dbReference type="PANTHER" id="PTHR43214">
    <property type="entry name" value="TWO-COMPONENT RESPONSE REGULATOR"/>
    <property type="match status" value="1"/>
</dbReference>
<keyword evidence="3 8" id="KW-0238">DNA-binding</keyword>
<dbReference type="InterPro" id="IPR001789">
    <property type="entry name" value="Sig_transdc_resp-reg_receiver"/>
</dbReference>
<dbReference type="InterPro" id="IPR039420">
    <property type="entry name" value="WalR-like"/>
</dbReference>
<keyword evidence="4" id="KW-0804">Transcription</keyword>
<feature type="modified residue" description="4-aspartylphosphate" evidence="5">
    <location>
        <position position="57"/>
    </location>
</feature>
<dbReference type="SUPFAM" id="SSF52172">
    <property type="entry name" value="CheY-like"/>
    <property type="match status" value="1"/>
</dbReference>
<reference evidence="8 9" key="1">
    <citation type="journal article" date="2015" name="Stand. Genomic Sci.">
        <title>Genomic Encyclopedia of Bacterial and Archaeal Type Strains, Phase III: the genomes of soil and plant-associated and newly described type strains.</title>
        <authorList>
            <person name="Whitman W.B."/>
            <person name="Woyke T."/>
            <person name="Klenk H.P."/>
            <person name="Zhou Y."/>
            <person name="Lilburn T.G."/>
            <person name="Beck B.J."/>
            <person name="De Vos P."/>
            <person name="Vandamme P."/>
            <person name="Eisen J.A."/>
            <person name="Garrity G."/>
            <person name="Hugenholtz P."/>
            <person name="Kyrpides N.C."/>
        </authorList>
    </citation>
    <scope>NUCLEOTIDE SEQUENCE [LARGE SCALE GENOMIC DNA]</scope>
    <source>
        <strain evidence="8 9">VKM Ac-2538</strain>
    </source>
</reference>
<dbReference type="GO" id="GO:0003677">
    <property type="term" value="F:DNA binding"/>
    <property type="evidence" value="ECO:0007669"/>
    <property type="project" value="UniProtKB-KW"/>
</dbReference>
<dbReference type="CDD" id="cd17535">
    <property type="entry name" value="REC_NarL-like"/>
    <property type="match status" value="1"/>
</dbReference>
<evidence type="ECO:0000259" key="7">
    <source>
        <dbReference type="PROSITE" id="PS50110"/>
    </source>
</evidence>
<sequence>MTVQISVVVVDDEPLIRSGLRAIIDAEPDLSVVGEAGDGAEVLPVVRRTRPDVVLMDVRMPAVDGIQATRLLLDGLDPAPRVLVVTTFENDDYVYDALRAGASGFLLKRTPPDDIIAAIRTVAGSESLLFPEAIRSLALAHAPTDQQPSGLEQYQLTDREQEVLRLMARGLSNAEIAAELILGVQTIKTHVANLLAKLGARDRTQAVILAYESGFVPLH</sequence>
<dbReference type="SUPFAM" id="SSF46894">
    <property type="entry name" value="C-terminal effector domain of the bipartite response regulators"/>
    <property type="match status" value="1"/>
</dbReference>
<dbReference type="InterPro" id="IPR016032">
    <property type="entry name" value="Sig_transdc_resp-reg_C-effctor"/>
</dbReference>
<dbReference type="PROSITE" id="PS50110">
    <property type="entry name" value="RESPONSE_REGULATORY"/>
    <property type="match status" value="1"/>
</dbReference>
<protein>
    <submittedName>
        <fullName evidence="8">DNA-binding NarL/FixJ family response regulator</fullName>
    </submittedName>
</protein>
<evidence type="ECO:0000256" key="5">
    <source>
        <dbReference type="PROSITE-ProRule" id="PRU00169"/>
    </source>
</evidence>
<evidence type="ECO:0000256" key="2">
    <source>
        <dbReference type="ARBA" id="ARBA00023015"/>
    </source>
</evidence>
<organism evidence="8 9">
    <name type="scientific">Kribbella orskensis</name>
    <dbReference type="NCBI Taxonomy" id="2512216"/>
    <lineage>
        <taxon>Bacteria</taxon>
        <taxon>Bacillati</taxon>
        <taxon>Actinomycetota</taxon>
        <taxon>Actinomycetes</taxon>
        <taxon>Propionibacteriales</taxon>
        <taxon>Kribbellaceae</taxon>
        <taxon>Kribbella</taxon>
    </lineage>
</organism>
<dbReference type="PANTHER" id="PTHR43214:SF24">
    <property type="entry name" value="TRANSCRIPTIONAL REGULATORY PROTEIN NARL-RELATED"/>
    <property type="match status" value="1"/>
</dbReference>
<evidence type="ECO:0000313" key="8">
    <source>
        <dbReference type="EMBL" id="TCO29353.1"/>
    </source>
</evidence>
<dbReference type="InterPro" id="IPR000792">
    <property type="entry name" value="Tscrpt_reg_LuxR_C"/>
</dbReference>
<dbReference type="Gene3D" id="3.40.50.2300">
    <property type="match status" value="1"/>
</dbReference>
<evidence type="ECO:0000313" key="9">
    <source>
        <dbReference type="Proteomes" id="UP000295818"/>
    </source>
</evidence>
<dbReference type="RefSeq" id="WP_132188253.1">
    <property type="nucleotide sequence ID" value="NZ_SLWM01000002.1"/>
</dbReference>